<evidence type="ECO:0000256" key="2">
    <source>
        <dbReference type="ARBA" id="ARBA00022741"/>
    </source>
</evidence>
<organism evidence="9 10">
    <name type="scientific">Polarella glacialis</name>
    <name type="common">Dinoflagellate</name>
    <dbReference type="NCBI Taxonomy" id="89957"/>
    <lineage>
        <taxon>Eukaryota</taxon>
        <taxon>Sar</taxon>
        <taxon>Alveolata</taxon>
        <taxon>Dinophyceae</taxon>
        <taxon>Suessiales</taxon>
        <taxon>Suessiaceae</taxon>
        <taxon>Polarella</taxon>
    </lineage>
</organism>
<feature type="compositionally biased region" description="Low complexity" evidence="7">
    <location>
        <begin position="1"/>
        <end position="10"/>
    </location>
</feature>
<dbReference type="AlphaFoldDB" id="A0A813JRI7"/>
<name>A0A813JRI7_POLGL</name>
<evidence type="ECO:0000313" key="10">
    <source>
        <dbReference type="Proteomes" id="UP000626109"/>
    </source>
</evidence>
<evidence type="ECO:0000259" key="8">
    <source>
        <dbReference type="PROSITE" id="PS50011"/>
    </source>
</evidence>
<evidence type="ECO:0000256" key="4">
    <source>
        <dbReference type="ARBA" id="ARBA00023860"/>
    </source>
</evidence>
<feature type="compositionally biased region" description="Basic and acidic residues" evidence="7">
    <location>
        <begin position="338"/>
        <end position="360"/>
    </location>
</feature>
<dbReference type="Gene3D" id="1.10.510.10">
    <property type="entry name" value="Transferase(Phosphotransferase) domain 1"/>
    <property type="match status" value="1"/>
</dbReference>
<feature type="region of interest" description="Disordered" evidence="7">
    <location>
        <begin position="1"/>
        <end position="38"/>
    </location>
</feature>
<evidence type="ECO:0000313" key="9">
    <source>
        <dbReference type="EMBL" id="CAE8684727.1"/>
    </source>
</evidence>
<keyword evidence="2 5" id="KW-0547">Nucleotide-binding</keyword>
<feature type="compositionally biased region" description="Basic and acidic residues" evidence="7">
    <location>
        <begin position="371"/>
        <end position="395"/>
    </location>
</feature>
<dbReference type="PROSITE" id="PS50011">
    <property type="entry name" value="PROTEIN_KINASE_DOM"/>
    <property type="match status" value="1"/>
</dbReference>
<dbReference type="InterPro" id="IPR011009">
    <property type="entry name" value="Kinase-like_dom_sf"/>
</dbReference>
<feature type="compositionally biased region" description="Acidic residues" evidence="7">
    <location>
        <begin position="11"/>
        <end position="29"/>
    </location>
</feature>
<dbReference type="InterPro" id="IPR008271">
    <property type="entry name" value="Ser/Thr_kinase_AS"/>
</dbReference>
<dbReference type="InterPro" id="IPR017441">
    <property type="entry name" value="Protein_kinase_ATP_BS"/>
</dbReference>
<dbReference type="Pfam" id="PF00069">
    <property type="entry name" value="Pkinase"/>
    <property type="match status" value="1"/>
</dbReference>
<evidence type="ECO:0000256" key="6">
    <source>
        <dbReference type="RuleBase" id="RU000304"/>
    </source>
</evidence>
<feature type="binding site" evidence="5">
    <location>
        <position position="74"/>
    </location>
    <ligand>
        <name>ATP</name>
        <dbReference type="ChEBI" id="CHEBI:30616"/>
    </ligand>
</feature>
<feature type="compositionally biased region" description="Basic residues" evidence="7">
    <location>
        <begin position="396"/>
        <end position="416"/>
    </location>
</feature>
<keyword evidence="6" id="KW-0723">Serine/threonine-protein kinase</keyword>
<dbReference type="SUPFAM" id="SSF56112">
    <property type="entry name" value="Protein kinase-like (PK-like)"/>
    <property type="match status" value="1"/>
</dbReference>
<protein>
    <recommendedName>
        <fullName evidence="4">Casein kinase I</fullName>
        <ecNumber evidence="1">2.7.11.1</ecNumber>
    </recommendedName>
</protein>
<comment type="similarity">
    <text evidence="6">Belongs to the protein kinase superfamily.</text>
</comment>
<proteinExistence type="inferred from homology"/>
<accession>A0A813JRI7</accession>
<dbReference type="InterPro" id="IPR050235">
    <property type="entry name" value="CK1_Ser-Thr_kinase"/>
</dbReference>
<dbReference type="EC" id="2.7.11.1" evidence="1"/>
<gene>
    <name evidence="9" type="ORF">PGLA2088_LOCUS24083</name>
</gene>
<dbReference type="EMBL" id="CAJNNW010026354">
    <property type="protein sequence ID" value="CAE8684727.1"/>
    <property type="molecule type" value="Genomic_DNA"/>
</dbReference>
<evidence type="ECO:0000256" key="7">
    <source>
        <dbReference type="SAM" id="MobiDB-lite"/>
    </source>
</evidence>
<dbReference type="InterPro" id="IPR000719">
    <property type="entry name" value="Prot_kinase_dom"/>
</dbReference>
<dbReference type="CDD" id="cd14016">
    <property type="entry name" value="STKc_CK1"/>
    <property type="match status" value="1"/>
</dbReference>
<reference evidence="9" key="1">
    <citation type="submission" date="2021-02" db="EMBL/GenBank/DDBJ databases">
        <authorList>
            <person name="Dougan E. K."/>
            <person name="Rhodes N."/>
            <person name="Thang M."/>
            <person name="Chan C."/>
        </authorList>
    </citation>
    <scope>NUCLEOTIDE SEQUENCE</scope>
</reference>
<sequence>MSAQTSYYSTYEEEEEEESEDDVAEDESESSEKPPTLPRVVAGQFCMQGEIGSGSYSEVYLGMDQLSGGQVAIKVEWEKAEKGDKLLGEAKYYEALGQTEHTPHIRWSGTEGEYNMMVMDLLGPSLDLLFKQGGKFSLKTVVMLAEQIIDRLEFVHERGILYRDIKPHNFLMGLGEHCSRVYIVDFGLAKNYRDDAGAHIPPSQKKRSGITGTVRYSSLNAHNGIDASRRDDLEATGYMLLHFLRGDLPWLGLKAKSKKTKHKLIGSKKTETSDAELCEGFPDEFVEFFRHCRAVEFAEKPDYAYLKGLMQKIAIREEFKCDKDFDWSNNEKWKSKTSKKRVDFEKEKDKEKEGSRDPARRGGGGSGGPPKEAKEARRKDPSPRRKDPKSRERSRDRSRRSRSRAKTGSRSRRSEK</sequence>
<dbReference type="PROSITE" id="PS00107">
    <property type="entry name" value="PROTEIN_KINASE_ATP"/>
    <property type="match status" value="1"/>
</dbReference>
<comment type="caution">
    <text evidence="9">The sequence shown here is derived from an EMBL/GenBank/DDBJ whole genome shotgun (WGS) entry which is preliminary data.</text>
</comment>
<feature type="region of interest" description="Disordered" evidence="7">
    <location>
        <begin position="338"/>
        <end position="416"/>
    </location>
</feature>
<dbReference type="GO" id="GO:0005524">
    <property type="term" value="F:ATP binding"/>
    <property type="evidence" value="ECO:0007669"/>
    <property type="project" value="UniProtKB-UniRule"/>
</dbReference>
<evidence type="ECO:0000256" key="3">
    <source>
        <dbReference type="ARBA" id="ARBA00022840"/>
    </source>
</evidence>
<feature type="domain" description="Protein kinase" evidence="8">
    <location>
        <begin position="45"/>
        <end position="313"/>
    </location>
</feature>
<keyword evidence="6" id="KW-0418">Kinase</keyword>
<dbReference type="SMART" id="SM00220">
    <property type="entry name" value="S_TKc"/>
    <property type="match status" value="1"/>
</dbReference>
<dbReference type="Proteomes" id="UP000626109">
    <property type="component" value="Unassembled WGS sequence"/>
</dbReference>
<evidence type="ECO:0000256" key="5">
    <source>
        <dbReference type="PROSITE-ProRule" id="PRU10141"/>
    </source>
</evidence>
<keyword evidence="3 5" id="KW-0067">ATP-binding</keyword>
<dbReference type="PANTHER" id="PTHR11909">
    <property type="entry name" value="CASEIN KINASE-RELATED"/>
    <property type="match status" value="1"/>
</dbReference>
<keyword evidence="6" id="KW-0808">Transferase</keyword>
<evidence type="ECO:0000256" key="1">
    <source>
        <dbReference type="ARBA" id="ARBA00012513"/>
    </source>
</evidence>
<dbReference type="PROSITE" id="PS00108">
    <property type="entry name" value="PROTEIN_KINASE_ST"/>
    <property type="match status" value="1"/>
</dbReference>
<dbReference type="GO" id="GO:0004674">
    <property type="term" value="F:protein serine/threonine kinase activity"/>
    <property type="evidence" value="ECO:0007669"/>
    <property type="project" value="UniProtKB-KW"/>
</dbReference>